<evidence type="ECO:0008006" key="3">
    <source>
        <dbReference type="Google" id="ProtNLM"/>
    </source>
</evidence>
<accession>A0A6C0F2A8</accession>
<sequence>MDISWMTLIIVILLIVVGYFILSMISSSSSSFSSSKVSSGITKLNTQTLLPVVSSPTNSFTFSTWIYINNIYKPTAVTGHPIVWTALTPQLKVEEIFMLILDTVANNLNILIGQGSYRVPIHEVPLQTWVSIIVTVINGNSADFYINGKLVKTVIIFPLKLVEIVSTQNIPFTLAYKTGGATLTGYTGVVEPKITVVMSAPTLKGRGSAYVEVYYYNATPLGELISYRLIGTSAPSVIPVAAEPVTFTFPGNSHFPQSANGVFFSVVVDSSLYTLYQYGANAGGGLAVTFTIRHLPYVLPTGNIVTGITKRPLDGYISTTYDNKSIEPQEAWNIYSSGSGSGSGSGVSDFFDKYKIRFAFVKDNVELSRLDI</sequence>
<dbReference type="AlphaFoldDB" id="A0A6C0F2A8"/>
<dbReference type="SUPFAM" id="SSF49899">
    <property type="entry name" value="Concanavalin A-like lectins/glucanases"/>
    <property type="match status" value="1"/>
</dbReference>
<evidence type="ECO:0000256" key="1">
    <source>
        <dbReference type="SAM" id="Phobius"/>
    </source>
</evidence>
<dbReference type="EMBL" id="MN738999">
    <property type="protein sequence ID" value="QHT34410.1"/>
    <property type="molecule type" value="Genomic_DNA"/>
</dbReference>
<keyword evidence="1" id="KW-0472">Membrane</keyword>
<proteinExistence type="predicted"/>
<dbReference type="Gene3D" id="2.60.120.200">
    <property type="match status" value="1"/>
</dbReference>
<name>A0A6C0F2A8_9ZZZZ</name>
<organism evidence="2">
    <name type="scientific">viral metagenome</name>
    <dbReference type="NCBI Taxonomy" id="1070528"/>
    <lineage>
        <taxon>unclassified sequences</taxon>
        <taxon>metagenomes</taxon>
        <taxon>organismal metagenomes</taxon>
    </lineage>
</organism>
<dbReference type="Pfam" id="PF13385">
    <property type="entry name" value="Laminin_G_3"/>
    <property type="match status" value="1"/>
</dbReference>
<evidence type="ECO:0000313" key="2">
    <source>
        <dbReference type="EMBL" id="QHT34410.1"/>
    </source>
</evidence>
<keyword evidence="1" id="KW-0812">Transmembrane</keyword>
<protein>
    <recommendedName>
        <fullName evidence="3">Lectin/glucanase superfamily protein</fullName>
    </recommendedName>
</protein>
<feature type="transmembrane region" description="Helical" evidence="1">
    <location>
        <begin position="6"/>
        <end position="26"/>
    </location>
</feature>
<keyword evidence="1" id="KW-1133">Transmembrane helix</keyword>
<reference evidence="2" key="1">
    <citation type="journal article" date="2020" name="Nature">
        <title>Giant virus diversity and host interactions through global metagenomics.</title>
        <authorList>
            <person name="Schulz F."/>
            <person name="Roux S."/>
            <person name="Paez-Espino D."/>
            <person name="Jungbluth S."/>
            <person name="Walsh D.A."/>
            <person name="Denef V.J."/>
            <person name="McMahon K.D."/>
            <person name="Konstantinidis K.T."/>
            <person name="Eloe-Fadrosh E.A."/>
            <person name="Kyrpides N.C."/>
            <person name="Woyke T."/>
        </authorList>
    </citation>
    <scope>NUCLEOTIDE SEQUENCE</scope>
    <source>
        <strain evidence="2">GVMAG-M-3300009163-63</strain>
    </source>
</reference>
<dbReference type="InterPro" id="IPR013320">
    <property type="entry name" value="ConA-like_dom_sf"/>
</dbReference>